<dbReference type="SUPFAM" id="SSF55729">
    <property type="entry name" value="Acyl-CoA N-acyltransferases (Nat)"/>
    <property type="match status" value="1"/>
</dbReference>
<dbReference type="PROSITE" id="PS51186">
    <property type="entry name" value="GNAT"/>
    <property type="match status" value="1"/>
</dbReference>
<keyword evidence="2" id="KW-0808">Transferase</keyword>
<dbReference type="InterPro" id="IPR016181">
    <property type="entry name" value="Acyl_CoA_acyltransferase"/>
</dbReference>
<dbReference type="InterPro" id="IPR000182">
    <property type="entry name" value="GNAT_dom"/>
</dbReference>
<organism evidence="2 3">
    <name type="scientific">Corynebacterium propinquum</name>
    <dbReference type="NCBI Taxonomy" id="43769"/>
    <lineage>
        <taxon>Bacteria</taxon>
        <taxon>Bacillati</taxon>
        <taxon>Actinomycetota</taxon>
        <taxon>Actinomycetes</taxon>
        <taxon>Mycobacteriales</taxon>
        <taxon>Corynebacteriaceae</taxon>
        <taxon>Corynebacterium</taxon>
    </lineage>
</organism>
<proteinExistence type="predicted"/>
<dbReference type="Proteomes" id="UP001226160">
    <property type="component" value="Unassembled WGS sequence"/>
</dbReference>
<accession>A0AAP4BUB8</accession>
<dbReference type="Pfam" id="PF00583">
    <property type="entry name" value="Acetyltransf_1"/>
    <property type="match status" value="1"/>
</dbReference>
<dbReference type="RefSeq" id="WP_284589908.1">
    <property type="nucleotide sequence ID" value="NZ_CP100361.1"/>
</dbReference>
<name>A0AAP4BUB8_9CORY</name>
<dbReference type="CDD" id="cd04301">
    <property type="entry name" value="NAT_SF"/>
    <property type="match status" value="1"/>
</dbReference>
<protein>
    <submittedName>
        <fullName evidence="2">GNAT family N-acetyltransferase</fullName>
        <ecNumber evidence="2">2.3.1.-</ecNumber>
    </submittedName>
</protein>
<sequence>MWKKLDLNDASAILKLRDCVLSNLNHPDEYVREDDETSFVGEHLGEFGVSFGSFENNTLVAYCALTTDLYGSREIREFEVCAPRPGDLVLAAGMVHPNYRGRGLQREAIRIRVQEAEKVGASRLLAQVSPRNTNSLQNLFSEGFQCTQVASYRDGRFRLILSFDLCSQTPPNELIEDVSLILVQNFSQIRAEIENRRKGYRMVRSASGDFMVVGA</sequence>
<comment type="caution">
    <text evidence="2">The sequence shown here is derived from an EMBL/GenBank/DDBJ whole genome shotgun (WGS) entry which is preliminary data.</text>
</comment>
<dbReference type="Gene3D" id="3.40.630.30">
    <property type="match status" value="1"/>
</dbReference>
<evidence type="ECO:0000259" key="1">
    <source>
        <dbReference type="PROSITE" id="PS51186"/>
    </source>
</evidence>
<reference evidence="2" key="1">
    <citation type="submission" date="2023-05" db="EMBL/GenBank/DDBJ databases">
        <title>Metabolic capabilities are highly conserved among human nasal-associated Corynebacterium species in pangenomic analyses.</title>
        <authorList>
            <person name="Tran T.H."/>
            <person name="Roberts A.Q."/>
            <person name="Escapa I.F."/>
            <person name="Gao W."/>
            <person name="Conlan S."/>
            <person name="Kong H."/>
            <person name="Segre J.A."/>
            <person name="Kelly M.S."/>
            <person name="Lemon K.P."/>
        </authorList>
    </citation>
    <scope>NUCLEOTIDE SEQUENCE</scope>
    <source>
        <strain evidence="2">KPL2654</strain>
    </source>
</reference>
<evidence type="ECO:0000313" key="2">
    <source>
        <dbReference type="EMBL" id="MDK4326579.1"/>
    </source>
</evidence>
<dbReference type="GO" id="GO:0016747">
    <property type="term" value="F:acyltransferase activity, transferring groups other than amino-acyl groups"/>
    <property type="evidence" value="ECO:0007669"/>
    <property type="project" value="InterPro"/>
</dbReference>
<gene>
    <name evidence="2" type="ORF">QPX54_08710</name>
</gene>
<dbReference type="EMBL" id="JASNVP010000008">
    <property type="protein sequence ID" value="MDK4326579.1"/>
    <property type="molecule type" value="Genomic_DNA"/>
</dbReference>
<feature type="domain" description="N-acetyltransferase" evidence="1">
    <location>
        <begin position="1"/>
        <end position="164"/>
    </location>
</feature>
<dbReference type="AlphaFoldDB" id="A0AAP4BUB8"/>
<evidence type="ECO:0000313" key="3">
    <source>
        <dbReference type="Proteomes" id="UP001226160"/>
    </source>
</evidence>
<dbReference type="EC" id="2.3.1.-" evidence="2"/>
<keyword evidence="2" id="KW-0012">Acyltransferase</keyword>